<reference evidence="1 2" key="1">
    <citation type="submission" date="2015-12" db="EMBL/GenBank/DDBJ databases">
        <title>Haloferax profundi sp. nov. isolated from the Discovery deep brine-seawater interface in the Red Sea.</title>
        <authorList>
            <person name="Zhang G."/>
            <person name="Stingl U."/>
            <person name="Rashid M."/>
        </authorList>
    </citation>
    <scope>NUCLEOTIDE SEQUENCE [LARGE SCALE GENOMIC DNA]</scope>
    <source>
        <strain evidence="1 2">SB29</strain>
    </source>
</reference>
<dbReference type="EMBL" id="LOPV01000704">
    <property type="protein sequence ID" value="KTG08068.1"/>
    <property type="molecule type" value="Genomic_DNA"/>
</dbReference>
<proteinExistence type="predicted"/>
<dbReference type="OrthoDB" id="206507at2157"/>
<dbReference type="RefSeq" id="WP_058573764.1">
    <property type="nucleotide sequence ID" value="NZ_LOPV01000704.1"/>
</dbReference>
<dbReference type="Proteomes" id="UP000053157">
    <property type="component" value="Unassembled WGS sequence"/>
</dbReference>
<protein>
    <submittedName>
        <fullName evidence="1">Uncharacterized protein</fullName>
    </submittedName>
</protein>
<evidence type="ECO:0000313" key="1">
    <source>
        <dbReference type="EMBL" id="KTG08068.1"/>
    </source>
</evidence>
<accession>A0A0W1R4M8</accession>
<evidence type="ECO:0000313" key="2">
    <source>
        <dbReference type="Proteomes" id="UP000053157"/>
    </source>
</evidence>
<dbReference type="AlphaFoldDB" id="A0A0W1R4M8"/>
<gene>
    <name evidence="1" type="ORF">AUR66_04455</name>
</gene>
<keyword evidence="2" id="KW-1185">Reference proteome</keyword>
<organism evidence="1 2">
    <name type="scientific">Haloferax profundi</name>
    <dbReference type="NCBI Taxonomy" id="1544718"/>
    <lineage>
        <taxon>Archaea</taxon>
        <taxon>Methanobacteriati</taxon>
        <taxon>Methanobacteriota</taxon>
        <taxon>Stenosarchaea group</taxon>
        <taxon>Halobacteria</taxon>
        <taxon>Halobacteriales</taxon>
        <taxon>Haloferacaceae</taxon>
        <taxon>Haloferax</taxon>
    </lineage>
</organism>
<name>A0A0W1R4M8_9EURY</name>
<comment type="caution">
    <text evidence="1">The sequence shown here is derived from an EMBL/GenBank/DDBJ whole genome shotgun (WGS) entry which is preliminary data.</text>
</comment>
<sequence>MPSERYPNVDVTGGSQSRDVPFRVGVEKICGFSPDSPARIRGWFENRSSAQQTVGFGPIQPFSNIWSEGKSTLVLIPIDREIQRYALGTDEQIIPDEPVEGCWETNTVRLIRHDVLRWQSLDAGECIQTEYAVLQYPEQEILEGTTNKRAGPQSDSDDCLPADEYRFEESFQPKLGMETTWNEFKWGFTITIEE</sequence>